<feature type="domain" description="Guanylate cyclase" evidence="2">
    <location>
        <begin position="169"/>
        <end position="197"/>
    </location>
</feature>
<dbReference type="OrthoDB" id="9797653at2"/>
<accession>A0A239M323</accession>
<dbReference type="PROSITE" id="PS50125">
    <property type="entry name" value="GUANYLATE_CYCLASE_2"/>
    <property type="match status" value="1"/>
</dbReference>
<dbReference type="GO" id="GO:0008410">
    <property type="term" value="F:CoA-transferase activity"/>
    <property type="evidence" value="ECO:0007669"/>
    <property type="project" value="TreeGrafter"/>
</dbReference>
<evidence type="ECO:0000259" key="2">
    <source>
        <dbReference type="PROSITE" id="PS50125"/>
    </source>
</evidence>
<dbReference type="GO" id="GO:0009190">
    <property type="term" value="P:cyclic nucleotide biosynthetic process"/>
    <property type="evidence" value="ECO:0007669"/>
    <property type="project" value="InterPro"/>
</dbReference>
<evidence type="ECO:0000256" key="1">
    <source>
        <dbReference type="ARBA" id="ARBA00022679"/>
    </source>
</evidence>
<dbReference type="GO" id="GO:0035556">
    <property type="term" value="P:intracellular signal transduction"/>
    <property type="evidence" value="ECO:0007669"/>
    <property type="project" value="InterPro"/>
</dbReference>
<dbReference type="InterPro" id="IPR050483">
    <property type="entry name" value="CoA-transferase_III_domain"/>
</dbReference>
<evidence type="ECO:0000313" key="3">
    <source>
        <dbReference type="EMBL" id="SNT36299.1"/>
    </source>
</evidence>
<dbReference type="SUPFAM" id="SSF89796">
    <property type="entry name" value="CoA-transferase family III (CaiB/BaiF)"/>
    <property type="match status" value="1"/>
</dbReference>
<keyword evidence="4" id="KW-1185">Reference proteome</keyword>
<dbReference type="PANTHER" id="PTHR48207:SF3">
    <property type="entry name" value="SUCCINATE--HYDROXYMETHYLGLUTARATE COA-TRANSFERASE"/>
    <property type="match status" value="1"/>
</dbReference>
<protein>
    <submittedName>
        <fullName evidence="3">Crotonobetainyl-CoA:carnitine CoA-transferase CaiB</fullName>
    </submittedName>
</protein>
<dbReference type="InterPro" id="IPR023606">
    <property type="entry name" value="CoA-Trfase_III_dom_1_sf"/>
</dbReference>
<dbReference type="PANTHER" id="PTHR48207">
    <property type="entry name" value="SUCCINATE--HYDROXYMETHYLGLUTARATE COA-TRANSFERASE"/>
    <property type="match status" value="1"/>
</dbReference>
<dbReference type="Proteomes" id="UP000198327">
    <property type="component" value="Unassembled WGS sequence"/>
</dbReference>
<proteinExistence type="predicted"/>
<dbReference type="InterPro" id="IPR001054">
    <property type="entry name" value="A/G_cyclase"/>
</dbReference>
<dbReference type="Gene3D" id="3.40.50.10540">
    <property type="entry name" value="Crotonobetainyl-coa:carnitine coa-transferase, domain 1"/>
    <property type="match status" value="1"/>
</dbReference>
<name>A0A239M323_9NOCA</name>
<dbReference type="RefSeq" id="WP_089250392.1">
    <property type="nucleotide sequence ID" value="NZ_FZOW01000015.1"/>
</dbReference>
<sequence length="423" mass="45687">MSEENHDARPTGPLSKIIVLDLTTFLSGPSATQLLGDLGADVIKLEPLCGDMTRTIPPYSVGPDSAYYLANNRNKRCIAVDLKREAGHRILTSLLDQVDVVVENFRPGVLERLGLDVDAIQAERPALIWVSISGFGQDGPMSRLPAYDMIVQAQSGVMSLTGEPGGPPVRLGIPAGDVVAGLYSVIGLLAALIARKESGRGRWVDAAMLDGQLAMLSYQAVYSMVGNMTPGPQGSRHDSIPTYRTFTGSDSREFAVTANTERMWHALCEAIGVPDLPLDERFHSPARRLANREALWEIVEPRFLSTTAAEWVSILNAKGVPAGLIKTVPEALADARDADRGMVRRMTHADGRTVEVLGSPVMFRNEDPPEFRYPPALGEHSEQVLTELLGYAPEEIRLLTEAGVVVSPNAATDEAQFAEAGNP</sequence>
<dbReference type="AlphaFoldDB" id="A0A239M323"/>
<dbReference type="EMBL" id="FZOW01000015">
    <property type="protein sequence ID" value="SNT36299.1"/>
    <property type="molecule type" value="Genomic_DNA"/>
</dbReference>
<keyword evidence="1 3" id="KW-0808">Transferase</keyword>
<reference evidence="4" key="1">
    <citation type="submission" date="2017-06" db="EMBL/GenBank/DDBJ databases">
        <authorList>
            <person name="Varghese N."/>
            <person name="Submissions S."/>
        </authorList>
    </citation>
    <scope>NUCLEOTIDE SEQUENCE [LARGE SCALE GENOMIC DNA]</scope>
    <source>
        <strain evidence="4">JCM 23211</strain>
    </source>
</reference>
<dbReference type="InterPro" id="IPR044855">
    <property type="entry name" value="CoA-Trfase_III_dom3_sf"/>
</dbReference>
<organism evidence="3 4">
    <name type="scientific">Rhodococcoides kyotonense</name>
    <dbReference type="NCBI Taxonomy" id="398843"/>
    <lineage>
        <taxon>Bacteria</taxon>
        <taxon>Bacillati</taxon>
        <taxon>Actinomycetota</taxon>
        <taxon>Actinomycetes</taxon>
        <taxon>Mycobacteriales</taxon>
        <taxon>Nocardiaceae</taxon>
        <taxon>Rhodococcoides</taxon>
    </lineage>
</organism>
<dbReference type="Pfam" id="PF02515">
    <property type="entry name" value="CoA_transf_3"/>
    <property type="match status" value="1"/>
</dbReference>
<dbReference type="Gene3D" id="3.30.1540.10">
    <property type="entry name" value="formyl-coa transferase, domain 3"/>
    <property type="match status" value="1"/>
</dbReference>
<evidence type="ECO:0000313" key="4">
    <source>
        <dbReference type="Proteomes" id="UP000198327"/>
    </source>
</evidence>
<gene>
    <name evidence="3" type="ORF">SAMN05421642_11579</name>
</gene>
<dbReference type="InterPro" id="IPR003673">
    <property type="entry name" value="CoA-Trfase_fam_III"/>
</dbReference>